<dbReference type="RefSeq" id="WP_068265508.1">
    <property type="nucleotide sequence ID" value="NZ_LWSK01000089.1"/>
</dbReference>
<evidence type="ECO:0000313" key="5">
    <source>
        <dbReference type="EMBL" id="KAA1258718.1"/>
    </source>
</evidence>
<evidence type="ECO:0000256" key="2">
    <source>
        <dbReference type="ARBA" id="ARBA00023012"/>
    </source>
</evidence>
<keyword evidence="6" id="KW-1185">Reference proteome</keyword>
<accession>A0A5B1CC16</accession>
<evidence type="ECO:0000313" key="6">
    <source>
        <dbReference type="Proteomes" id="UP000322699"/>
    </source>
</evidence>
<keyword evidence="2" id="KW-0902">Two-component regulatory system</keyword>
<dbReference type="InterPro" id="IPR050595">
    <property type="entry name" value="Bact_response_regulator"/>
</dbReference>
<keyword evidence="1 3" id="KW-0597">Phosphoprotein</keyword>
<dbReference type="InterPro" id="IPR011006">
    <property type="entry name" value="CheY-like_superfamily"/>
</dbReference>
<feature type="domain" description="Response regulatory" evidence="4">
    <location>
        <begin position="6"/>
        <end position="121"/>
    </location>
</feature>
<reference evidence="5 6" key="1">
    <citation type="submission" date="2019-08" db="EMBL/GenBank/DDBJ databases">
        <title>Deep-cultivation of Planctomycetes and their phenomic and genomic characterization uncovers novel biology.</title>
        <authorList>
            <person name="Wiegand S."/>
            <person name="Jogler M."/>
            <person name="Boedeker C."/>
            <person name="Pinto D."/>
            <person name="Vollmers J."/>
            <person name="Rivas-Marin E."/>
            <person name="Kohn T."/>
            <person name="Peeters S.H."/>
            <person name="Heuer A."/>
            <person name="Rast P."/>
            <person name="Oberbeckmann S."/>
            <person name="Bunk B."/>
            <person name="Jeske O."/>
            <person name="Meyerdierks A."/>
            <person name="Storesund J.E."/>
            <person name="Kallscheuer N."/>
            <person name="Luecker S."/>
            <person name="Lage O.M."/>
            <person name="Pohl T."/>
            <person name="Merkel B.J."/>
            <person name="Hornburger P."/>
            <person name="Mueller R.-W."/>
            <person name="Bruemmer F."/>
            <person name="Labrenz M."/>
            <person name="Spormann A.M."/>
            <person name="Op Den Camp H."/>
            <person name="Overmann J."/>
            <person name="Amann R."/>
            <person name="Jetten M.S.M."/>
            <person name="Mascher T."/>
            <person name="Medema M.H."/>
            <person name="Devos D.P."/>
            <person name="Kaster A.-K."/>
            <person name="Ovreas L."/>
            <person name="Rohde M."/>
            <person name="Galperin M.Y."/>
            <person name="Jogler C."/>
        </authorList>
    </citation>
    <scope>NUCLEOTIDE SEQUENCE [LARGE SCALE GENOMIC DNA]</scope>
    <source>
        <strain evidence="5 6">LF1</strain>
    </source>
</reference>
<dbReference type="Pfam" id="PF00072">
    <property type="entry name" value="Response_reg"/>
    <property type="match status" value="1"/>
</dbReference>
<proteinExistence type="predicted"/>
<dbReference type="AlphaFoldDB" id="A0A5B1CC16"/>
<evidence type="ECO:0000259" key="4">
    <source>
        <dbReference type="PROSITE" id="PS50110"/>
    </source>
</evidence>
<sequence>MIEPPYVLIAEDNPGLAKVLSFKFKSCGFTPIVCNDGMAAWEAFQNQTFVAVVSDQEMPRMTGVELCRNIRDRDSEIPFFLVTGRQMELSSTGIAEELNIGMIFSKPFSPQTVIAAVNEAMETPVVVS</sequence>
<dbReference type="GO" id="GO:0000160">
    <property type="term" value="P:phosphorelay signal transduction system"/>
    <property type="evidence" value="ECO:0007669"/>
    <property type="project" value="UniProtKB-KW"/>
</dbReference>
<dbReference type="SUPFAM" id="SSF52172">
    <property type="entry name" value="CheY-like"/>
    <property type="match status" value="1"/>
</dbReference>
<dbReference type="Proteomes" id="UP000322699">
    <property type="component" value="Unassembled WGS sequence"/>
</dbReference>
<protein>
    <submittedName>
        <fullName evidence="5">Sensory transduction protein regX3</fullName>
    </submittedName>
</protein>
<organism evidence="5 6">
    <name type="scientific">Rubripirellula obstinata</name>
    <dbReference type="NCBI Taxonomy" id="406547"/>
    <lineage>
        <taxon>Bacteria</taxon>
        <taxon>Pseudomonadati</taxon>
        <taxon>Planctomycetota</taxon>
        <taxon>Planctomycetia</taxon>
        <taxon>Pirellulales</taxon>
        <taxon>Pirellulaceae</taxon>
        <taxon>Rubripirellula</taxon>
    </lineage>
</organism>
<feature type="modified residue" description="4-aspartylphosphate" evidence="3">
    <location>
        <position position="55"/>
    </location>
</feature>
<evidence type="ECO:0000256" key="1">
    <source>
        <dbReference type="ARBA" id="ARBA00022553"/>
    </source>
</evidence>
<evidence type="ECO:0000256" key="3">
    <source>
        <dbReference type="PROSITE-ProRule" id="PRU00169"/>
    </source>
</evidence>
<dbReference type="SMART" id="SM00448">
    <property type="entry name" value="REC"/>
    <property type="match status" value="1"/>
</dbReference>
<comment type="caution">
    <text evidence="5">The sequence shown here is derived from an EMBL/GenBank/DDBJ whole genome shotgun (WGS) entry which is preliminary data.</text>
</comment>
<dbReference type="PANTHER" id="PTHR44591:SF14">
    <property type="entry name" value="PROTEIN PILG"/>
    <property type="match status" value="1"/>
</dbReference>
<dbReference type="Gene3D" id="3.40.50.2300">
    <property type="match status" value="1"/>
</dbReference>
<gene>
    <name evidence="5" type="primary">regX3_1</name>
    <name evidence="5" type="ORF">LF1_12410</name>
</gene>
<name>A0A5B1CC16_9BACT</name>
<dbReference type="PROSITE" id="PS50110">
    <property type="entry name" value="RESPONSE_REGULATORY"/>
    <property type="match status" value="1"/>
</dbReference>
<dbReference type="OrthoDB" id="272828at2"/>
<dbReference type="PANTHER" id="PTHR44591">
    <property type="entry name" value="STRESS RESPONSE REGULATOR PROTEIN 1"/>
    <property type="match status" value="1"/>
</dbReference>
<dbReference type="InterPro" id="IPR001789">
    <property type="entry name" value="Sig_transdc_resp-reg_receiver"/>
</dbReference>
<dbReference type="EMBL" id="VRLW01000001">
    <property type="protein sequence ID" value="KAA1258718.1"/>
    <property type="molecule type" value="Genomic_DNA"/>
</dbReference>